<evidence type="ECO:0000313" key="2">
    <source>
        <dbReference type="RefSeq" id="XP_045148880.1"/>
    </source>
</evidence>
<accession>A0AC55DAV3</accession>
<evidence type="ECO:0000313" key="1">
    <source>
        <dbReference type="Proteomes" id="UP000694863"/>
    </source>
</evidence>
<gene>
    <name evidence="2" type="primary">SLC6A16</name>
</gene>
<sequence>MRSVLKDDSSLQEAGPSQARLPWMNGESTSSLENIPFRKKPSAKSVSEIQAWELKDPGASRESSLVLKNLDATFQAWEAQALGTPSQGSRVQENSVPEAQMVPVMSCETSPGDVAVTQPQPEELPAPQWSSKTEYILAQVGYSLRAANLWSFPWLWLLNGGVYVIIYIFLLFFIGVPLLLMEMASGQKQRQGSLGVWKLASPWMTGLGYTSFLVCIIQSTLINITNCWSLLYLSQSFQFPLPWEKCPLVKNSSDFDAECARTTPSMYFWYRTIMKVPNVIKMDDPVLPNMSLSLLVIWCLTGAIMINGLKSIGRALYVLTLIPYLIFLGLFIRFPLMEGLSFLLSHLLIFKVPSAQYKNICFLAARQVLNSLGIGLGFIASFSSFMTPSNNCLLDAFLIPLINLGTLVIVTPIIFSVTNFWIIVSRSNCSEKNIEKLMHLVSSGELPPVASPPENIIDNAATMYTDWLNSLPPSVKELILNKVSDCDTKNQLLKVKAGSSFAYLAIIETMSFIPGSAFWSILLFLVILTLGLTSVVAVVQVIITPFQDTSFFKKHPRILIVSVSGLMFLCNLFFAKPSGYYFFRLLSDYWIILPIVILPTAETLAIAWGYGAKRFQTEMKILLGHPVAPLYCGLLCFLCPLVLIAIFVATVIFFSYQDFVYLSWNSTTSKEASQEYPRWLYTFLIILSIVVFLPIPIYCLYCFIHYIFSHPRTFYVPIRISKTLVTRSRKRFSNSYQMQEILKKRNS</sequence>
<dbReference type="Proteomes" id="UP000694863">
    <property type="component" value="Unplaced"/>
</dbReference>
<reference evidence="2" key="1">
    <citation type="submission" date="2025-08" db="UniProtKB">
        <authorList>
            <consortium name="RefSeq"/>
        </authorList>
    </citation>
    <scope>IDENTIFICATION</scope>
</reference>
<organism evidence="1 2">
    <name type="scientific">Echinops telfairi</name>
    <name type="common">Lesser hedgehog tenrec</name>
    <dbReference type="NCBI Taxonomy" id="9371"/>
    <lineage>
        <taxon>Eukaryota</taxon>
        <taxon>Metazoa</taxon>
        <taxon>Chordata</taxon>
        <taxon>Craniata</taxon>
        <taxon>Vertebrata</taxon>
        <taxon>Euteleostomi</taxon>
        <taxon>Mammalia</taxon>
        <taxon>Eutheria</taxon>
        <taxon>Afrotheria</taxon>
        <taxon>Tenrecidae</taxon>
        <taxon>Tenrecinae</taxon>
        <taxon>Echinops</taxon>
    </lineage>
</organism>
<keyword evidence="1" id="KW-1185">Reference proteome</keyword>
<proteinExistence type="predicted"/>
<name>A0AC55DAV3_ECHTE</name>
<dbReference type="RefSeq" id="XP_045148880.1">
    <property type="nucleotide sequence ID" value="XM_045292945.1"/>
</dbReference>
<protein>
    <submittedName>
        <fullName evidence="2">Orphan sodium- and chloride-dependent neurotransmitter transporter NTT5</fullName>
    </submittedName>
</protein>